<dbReference type="InterPro" id="IPR011009">
    <property type="entry name" value="Kinase-like_dom_sf"/>
</dbReference>
<dbReference type="Proteomes" id="UP000002051">
    <property type="component" value="Chromosome 3"/>
</dbReference>
<name>G7J747_MEDTR</name>
<dbReference type="GO" id="GO:0004672">
    <property type="term" value="F:protein kinase activity"/>
    <property type="evidence" value="ECO:0007669"/>
    <property type="project" value="InterPro"/>
</dbReference>
<gene>
    <name evidence="2" type="ordered locus">MTR_3g116890</name>
</gene>
<dbReference type="InterPro" id="IPR001245">
    <property type="entry name" value="Ser-Thr/Tyr_kinase_cat_dom"/>
</dbReference>
<reference evidence="2 4" key="2">
    <citation type="journal article" date="2014" name="BMC Genomics">
        <title>An improved genome release (version Mt4.0) for the model legume Medicago truncatula.</title>
        <authorList>
            <person name="Tang H."/>
            <person name="Krishnakumar V."/>
            <person name="Bidwell S."/>
            <person name="Rosen B."/>
            <person name="Chan A."/>
            <person name="Zhou S."/>
            <person name="Gentzbittel L."/>
            <person name="Childs K.L."/>
            <person name="Yandell M."/>
            <person name="Gundlach H."/>
            <person name="Mayer K.F."/>
            <person name="Schwartz D.C."/>
            <person name="Town C.D."/>
        </authorList>
    </citation>
    <scope>GENOME REANNOTATION</scope>
    <source>
        <strain evidence="3 4">cv. Jemalong A17</strain>
    </source>
</reference>
<evidence type="ECO:0000313" key="2">
    <source>
        <dbReference type="EMBL" id="AES74196.1"/>
    </source>
</evidence>
<dbReference type="EnsemblPlants" id="AES74196">
    <property type="protein sequence ID" value="AES74196"/>
    <property type="gene ID" value="MTR_3g116890"/>
</dbReference>
<dbReference type="PaxDb" id="3880-AES74196"/>
<keyword evidence="4" id="KW-1185">Reference proteome</keyword>
<dbReference type="SUPFAM" id="SSF56112">
    <property type="entry name" value="Protein kinase-like (PK-like)"/>
    <property type="match status" value="1"/>
</dbReference>
<dbReference type="HOGENOM" id="CLU_2486778_0_0_1"/>
<evidence type="ECO:0000313" key="3">
    <source>
        <dbReference type="EnsemblPlants" id="AES74196"/>
    </source>
</evidence>
<dbReference type="AlphaFoldDB" id="G7J747"/>
<keyword evidence="2" id="KW-0418">Kinase</keyword>
<sequence length="87" mass="9946">MKEKDLGLIFFPETPIQLFYGKLTDKNDVYAYGVALLELLFGRKPVEKLAPAGMYDEVEKNRRSGSLLEEKKGRKRFGIFNLSLGVF</sequence>
<dbReference type="Pfam" id="PF07714">
    <property type="entry name" value="PK_Tyr_Ser-Thr"/>
    <property type="match status" value="1"/>
</dbReference>
<protein>
    <submittedName>
        <fullName evidence="2">Tyrosine kinase</fullName>
    </submittedName>
</protein>
<reference evidence="3" key="3">
    <citation type="submission" date="2015-04" db="UniProtKB">
        <authorList>
            <consortium name="EnsemblPlants"/>
        </authorList>
    </citation>
    <scope>IDENTIFICATION</scope>
    <source>
        <strain evidence="3">cv. Jemalong A17</strain>
    </source>
</reference>
<dbReference type="EMBL" id="CM001219">
    <property type="protein sequence ID" value="AES74196.1"/>
    <property type="molecule type" value="Genomic_DNA"/>
</dbReference>
<reference evidence="2 4" key="1">
    <citation type="journal article" date="2011" name="Nature">
        <title>The Medicago genome provides insight into the evolution of rhizobial symbioses.</title>
        <authorList>
            <person name="Young N.D."/>
            <person name="Debelle F."/>
            <person name="Oldroyd G.E."/>
            <person name="Geurts R."/>
            <person name="Cannon S.B."/>
            <person name="Udvardi M.K."/>
            <person name="Benedito V.A."/>
            <person name="Mayer K.F."/>
            <person name="Gouzy J."/>
            <person name="Schoof H."/>
            <person name="Van de Peer Y."/>
            <person name="Proost S."/>
            <person name="Cook D.R."/>
            <person name="Meyers B.C."/>
            <person name="Spannagl M."/>
            <person name="Cheung F."/>
            <person name="De Mita S."/>
            <person name="Krishnakumar V."/>
            <person name="Gundlach H."/>
            <person name="Zhou S."/>
            <person name="Mudge J."/>
            <person name="Bharti A.K."/>
            <person name="Murray J.D."/>
            <person name="Naoumkina M.A."/>
            <person name="Rosen B."/>
            <person name="Silverstein K.A."/>
            <person name="Tang H."/>
            <person name="Rombauts S."/>
            <person name="Zhao P.X."/>
            <person name="Zhou P."/>
            <person name="Barbe V."/>
            <person name="Bardou P."/>
            <person name="Bechner M."/>
            <person name="Bellec A."/>
            <person name="Berger A."/>
            <person name="Berges H."/>
            <person name="Bidwell S."/>
            <person name="Bisseling T."/>
            <person name="Choisne N."/>
            <person name="Couloux A."/>
            <person name="Denny R."/>
            <person name="Deshpande S."/>
            <person name="Dai X."/>
            <person name="Doyle J.J."/>
            <person name="Dudez A.M."/>
            <person name="Farmer A.D."/>
            <person name="Fouteau S."/>
            <person name="Franken C."/>
            <person name="Gibelin C."/>
            <person name="Gish J."/>
            <person name="Goldstein S."/>
            <person name="Gonzalez A.J."/>
            <person name="Green P.J."/>
            <person name="Hallab A."/>
            <person name="Hartog M."/>
            <person name="Hua A."/>
            <person name="Humphray S.J."/>
            <person name="Jeong D.H."/>
            <person name="Jing Y."/>
            <person name="Jocker A."/>
            <person name="Kenton S.M."/>
            <person name="Kim D.J."/>
            <person name="Klee K."/>
            <person name="Lai H."/>
            <person name="Lang C."/>
            <person name="Lin S."/>
            <person name="Macmil S.L."/>
            <person name="Magdelenat G."/>
            <person name="Matthews L."/>
            <person name="McCorrison J."/>
            <person name="Monaghan E.L."/>
            <person name="Mun J.H."/>
            <person name="Najar F.Z."/>
            <person name="Nicholson C."/>
            <person name="Noirot C."/>
            <person name="O'Bleness M."/>
            <person name="Paule C.R."/>
            <person name="Poulain J."/>
            <person name="Prion F."/>
            <person name="Qin B."/>
            <person name="Qu C."/>
            <person name="Retzel E.F."/>
            <person name="Riddle C."/>
            <person name="Sallet E."/>
            <person name="Samain S."/>
            <person name="Samson N."/>
            <person name="Sanders I."/>
            <person name="Saurat O."/>
            <person name="Scarpelli C."/>
            <person name="Schiex T."/>
            <person name="Segurens B."/>
            <person name="Severin A.J."/>
            <person name="Sherrier D.J."/>
            <person name="Shi R."/>
            <person name="Sims S."/>
            <person name="Singer S.R."/>
            <person name="Sinharoy S."/>
            <person name="Sterck L."/>
            <person name="Viollet A."/>
            <person name="Wang B.B."/>
            <person name="Wang K."/>
            <person name="Wang M."/>
            <person name="Wang X."/>
            <person name="Warfsmann J."/>
            <person name="Weissenbach J."/>
            <person name="White D.D."/>
            <person name="White J.D."/>
            <person name="Wiley G.B."/>
            <person name="Wincker P."/>
            <person name="Xing Y."/>
            <person name="Yang L."/>
            <person name="Yao Z."/>
            <person name="Ying F."/>
            <person name="Zhai J."/>
            <person name="Zhou L."/>
            <person name="Zuber A."/>
            <person name="Denarie J."/>
            <person name="Dixon R.A."/>
            <person name="May G.D."/>
            <person name="Schwartz D.C."/>
            <person name="Rogers J."/>
            <person name="Quetier F."/>
            <person name="Town C.D."/>
            <person name="Roe B.A."/>
        </authorList>
    </citation>
    <scope>NUCLEOTIDE SEQUENCE [LARGE SCALE GENOMIC DNA]</scope>
    <source>
        <strain evidence="2">A17</strain>
        <strain evidence="3 4">cv. Jemalong A17</strain>
    </source>
</reference>
<feature type="domain" description="Serine-threonine/tyrosine-protein kinase catalytic" evidence="1">
    <location>
        <begin position="18"/>
        <end position="64"/>
    </location>
</feature>
<accession>G7J747</accession>
<dbReference type="STRING" id="3880.G7J747"/>
<keyword evidence="2" id="KW-0808">Transferase</keyword>
<dbReference type="Gene3D" id="1.10.510.10">
    <property type="entry name" value="Transferase(Phosphotransferase) domain 1"/>
    <property type="match status" value="1"/>
</dbReference>
<evidence type="ECO:0000259" key="1">
    <source>
        <dbReference type="Pfam" id="PF07714"/>
    </source>
</evidence>
<evidence type="ECO:0000313" key="4">
    <source>
        <dbReference type="Proteomes" id="UP000002051"/>
    </source>
</evidence>
<organism evidence="2 4">
    <name type="scientific">Medicago truncatula</name>
    <name type="common">Barrel medic</name>
    <name type="synonym">Medicago tribuloides</name>
    <dbReference type="NCBI Taxonomy" id="3880"/>
    <lineage>
        <taxon>Eukaryota</taxon>
        <taxon>Viridiplantae</taxon>
        <taxon>Streptophyta</taxon>
        <taxon>Embryophyta</taxon>
        <taxon>Tracheophyta</taxon>
        <taxon>Spermatophyta</taxon>
        <taxon>Magnoliopsida</taxon>
        <taxon>eudicotyledons</taxon>
        <taxon>Gunneridae</taxon>
        <taxon>Pentapetalae</taxon>
        <taxon>rosids</taxon>
        <taxon>fabids</taxon>
        <taxon>Fabales</taxon>
        <taxon>Fabaceae</taxon>
        <taxon>Papilionoideae</taxon>
        <taxon>50 kb inversion clade</taxon>
        <taxon>NPAAA clade</taxon>
        <taxon>Hologalegina</taxon>
        <taxon>IRL clade</taxon>
        <taxon>Trifolieae</taxon>
        <taxon>Medicago</taxon>
    </lineage>
</organism>
<proteinExistence type="predicted"/>